<dbReference type="PANTHER" id="PTHR42756:SF2">
    <property type="entry name" value="MARR FAMILY REGULATORY PROTEIN"/>
    <property type="match status" value="1"/>
</dbReference>
<dbReference type="PATRIC" id="fig|1121865.3.peg.1230"/>
<dbReference type="GO" id="GO:0003700">
    <property type="term" value="F:DNA-binding transcription factor activity"/>
    <property type="evidence" value="ECO:0007669"/>
    <property type="project" value="InterPro"/>
</dbReference>
<keyword evidence="2" id="KW-0238">DNA-binding</keyword>
<dbReference type="AlphaFoldDB" id="S0K7U8"/>
<evidence type="ECO:0000256" key="3">
    <source>
        <dbReference type="ARBA" id="ARBA00023163"/>
    </source>
</evidence>
<dbReference type="EMBL" id="ASWJ01000008">
    <property type="protein sequence ID" value="EOW80699.1"/>
    <property type="molecule type" value="Genomic_DNA"/>
</dbReference>
<evidence type="ECO:0000256" key="1">
    <source>
        <dbReference type="ARBA" id="ARBA00023015"/>
    </source>
</evidence>
<gene>
    <name evidence="5" type="ORF">I568_01877</name>
</gene>
<comment type="caution">
    <text evidence="5">The sequence shown here is derived from an EMBL/GenBank/DDBJ whole genome shotgun (WGS) entry which is preliminary data.</text>
</comment>
<dbReference type="Pfam" id="PF01047">
    <property type="entry name" value="MarR"/>
    <property type="match status" value="1"/>
</dbReference>
<dbReference type="Proteomes" id="UP000014113">
    <property type="component" value="Unassembled WGS sequence"/>
</dbReference>
<dbReference type="InterPro" id="IPR036388">
    <property type="entry name" value="WH-like_DNA-bd_sf"/>
</dbReference>
<keyword evidence="1" id="KW-0805">Transcription regulation</keyword>
<evidence type="ECO:0000259" key="4">
    <source>
        <dbReference type="PROSITE" id="PS50995"/>
    </source>
</evidence>
<dbReference type="OrthoDB" id="6462103at2"/>
<proteinExistence type="predicted"/>
<dbReference type="SMART" id="SM00347">
    <property type="entry name" value="HTH_MARR"/>
    <property type="match status" value="1"/>
</dbReference>
<evidence type="ECO:0000256" key="2">
    <source>
        <dbReference type="ARBA" id="ARBA00023125"/>
    </source>
</evidence>
<evidence type="ECO:0000313" key="5">
    <source>
        <dbReference type="EMBL" id="EOW80699.1"/>
    </source>
</evidence>
<protein>
    <recommendedName>
        <fullName evidence="4">HTH marR-type domain-containing protein</fullName>
    </recommendedName>
</protein>
<accession>S0K7U8</accession>
<dbReference type="InterPro" id="IPR000835">
    <property type="entry name" value="HTH_MarR-typ"/>
</dbReference>
<dbReference type="InterPro" id="IPR036390">
    <property type="entry name" value="WH_DNA-bd_sf"/>
</dbReference>
<dbReference type="PRINTS" id="PR00598">
    <property type="entry name" value="HTHMARR"/>
</dbReference>
<dbReference type="GO" id="GO:0003677">
    <property type="term" value="F:DNA binding"/>
    <property type="evidence" value="ECO:0007669"/>
    <property type="project" value="UniProtKB-KW"/>
</dbReference>
<dbReference type="RefSeq" id="WP_016183402.1">
    <property type="nucleotide sequence ID" value="NZ_JXKI01000031.1"/>
</dbReference>
<name>S0K7U8_9ENTE</name>
<dbReference type="SUPFAM" id="SSF46785">
    <property type="entry name" value="Winged helix' DNA-binding domain"/>
    <property type="match status" value="1"/>
</dbReference>
<dbReference type="STRING" id="1121865.OMW_01261"/>
<evidence type="ECO:0000313" key="6">
    <source>
        <dbReference type="Proteomes" id="UP000014113"/>
    </source>
</evidence>
<organism evidence="5 6">
    <name type="scientific">Enterococcus columbae DSM 7374 = ATCC 51263</name>
    <dbReference type="NCBI Taxonomy" id="1121865"/>
    <lineage>
        <taxon>Bacteria</taxon>
        <taxon>Bacillati</taxon>
        <taxon>Bacillota</taxon>
        <taxon>Bacilli</taxon>
        <taxon>Lactobacillales</taxon>
        <taxon>Enterococcaceae</taxon>
        <taxon>Enterococcus</taxon>
    </lineage>
</organism>
<reference evidence="5 6" key="1">
    <citation type="submission" date="2013-03" db="EMBL/GenBank/DDBJ databases">
        <title>The Genome Sequence of Enterococcus columbae ATCC_51263 (PacBio/Illumina hybrid assembly).</title>
        <authorList>
            <consortium name="The Broad Institute Genomics Platform"/>
            <consortium name="The Broad Institute Genome Sequencing Center for Infectious Disease"/>
            <person name="Earl A."/>
            <person name="Russ C."/>
            <person name="Gilmore M."/>
            <person name="Surin D."/>
            <person name="Walker B."/>
            <person name="Young S."/>
            <person name="Zeng Q."/>
            <person name="Gargeya S."/>
            <person name="Fitzgerald M."/>
            <person name="Haas B."/>
            <person name="Abouelleil A."/>
            <person name="Allen A.W."/>
            <person name="Alvarado L."/>
            <person name="Arachchi H.M."/>
            <person name="Berlin A.M."/>
            <person name="Chapman S.B."/>
            <person name="Gainer-Dewar J."/>
            <person name="Goldberg J."/>
            <person name="Griggs A."/>
            <person name="Gujja S."/>
            <person name="Hansen M."/>
            <person name="Howarth C."/>
            <person name="Imamovic A."/>
            <person name="Ireland A."/>
            <person name="Larimer J."/>
            <person name="McCowan C."/>
            <person name="Murphy C."/>
            <person name="Pearson M."/>
            <person name="Poon T.W."/>
            <person name="Priest M."/>
            <person name="Roberts A."/>
            <person name="Saif S."/>
            <person name="Shea T."/>
            <person name="Sisk P."/>
            <person name="Sykes S."/>
            <person name="Wortman J."/>
            <person name="Nusbaum C."/>
            <person name="Birren B."/>
        </authorList>
    </citation>
    <scope>NUCLEOTIDE SEQUENCE [LARGE SCALE GENOMIC DNA]</scope>
    <source>
        <strain evidence="5 6">ATCC 51263</strain>
    </source>
</reference>
<dbReference type="Gene3D" id="1.10.10.10">
    <property type="entry name" value="Winged helix-like DNA-binding domain superfamily/Winged helix DNA-binding domain"/>
    <property type="match status" value="1"/>
</dbReference>
<feature type="domain" description="HTH marR-type" evidence="4">
    <location>
        <begin position="2"/>
        <end position="134"/>
    </location>
</feature>
<dbReference type="PANTHER" id="PTHR42756">
    <property type="entry name" value="TRANSCRIPTIONAL REGULATOR, MARR"/>
    <property type="match status" value="1"/>
</dbReference>
<keyword evidence="6" id="KW-1185">Reference proteome</keyword>
<sequence length="161" mass="18389">MAAEILRAIGRIARALDSIANVEFKDLALNRGQYLYLVRIYEQPNIILEELSQLLRVDKTTASRAVNKLVAQGLVKKYQDTHSAKRQLLKITAEGKRLAEFILLENNYSELKALQGLNSEQIEQLSTLLQVVDENILNEFQTVKAGKIRDYSQMLRRKSDD</sequence>
<dbReference type="PROSITE" id="PS50995">
    <property type="entry name" value="HTH_MARR_2"/>
    <property type="match status" value="1"/>
</dbReference>
<dbReference type="eggNOG" id="COG1846">
    <property type="taxonomic scope" value="Bacteria"/>
</dbReference>
<keyword evidence="3" id="KW-0804">Transcription</keyword>